<name>A0A830FGY8_9EURY</name>
<evidence type="ECO:0000313" key="2">
    <source>
        <dbReference type="Proteomes" id="UP000607197"/>
    </source>
</evidence>
<reference evidence="1" key="2">
    <citation type="submission" date="2020-09" db="EMBL/GenBank/DDBJ databases">
        <authorList>
            <person name="Sun Q."/>
            <person name="Ohkuma M."/>
        </authorList>
    </citation>
    <scope>NUCLEOTIDE SEQUENCE</scope>
    <source>
        <strain evidence="1">JCM 19596</strain>
    </source>
</reference>
<evidence type="ECO:0000313" key="1">
    <source>
        <dbReference type="EMBL" id="GGL73507.1"/>
    </source>
</evidence>
<dbReference type="Proteomes" id="UP000607197">
    <property type="component" value="Unassembled WGS sequence"/>
</dbReference>
<sequence>MTDILAQLVEESKNDDRAEVFQERFAKIHDAFVDGKAVRIHTANTSDSYAYYDAENDDLYLSFQPKAESRVLHAYGDLYEESGTILQLVFVDDVEAVELEDTPIHHSVYGLKPVMNR</sequence>
<reference evidence="1" key="1">
    <citation type="journal article" date="2014" name="Int. J. Syst. Evol. Microbiol.">
        <title>Complete genome sequence of Corynebacterium casei LMG S-19264T (=DSM 44701T), isolated from a smear-ripened cheese.</title>
        <authorList>
            <consortium name="US DOE Joint Genome Institute (JGI-PGF)"/>
            <person name="Walter F."/>
            <person name="Albersmeier A."/>
            <person name="Kalinowski J."/>
            <person name="Ruckert C."/>
        </authorList>
    </citation>
    <scope>NUCLEOTIDE SEQUENCE</scope>
    <source>
        <strain evidence="1">JCM 19596</strain>
    </source>
</reference>
<protein>
    <submittedName>
        <fullName evidence="1">Uncharacterized protein</fullName>
    </submittedName>
</protein>
<gene>
    <name evidence="1" type="ORF">GCM10009039_34510</name>
</gene>
<accession>A0A830FGY8</accession>
<keyword evidence="2" id="KW-1185">Reference proteome</keyword>
<proteinExistence type="predicted"/>
<dbReference type="RefSeq" id="WP_188981063.1">
    <property type="nucleotide sequence ID" value="NZ_BMPG01000010.1"/>
</dbReference>
<organism evidence="1 2">
    <name type="scientific">Halocalculus aciditolerans</name>
    <dbReference type="NCBI Taxonomy" id="1383812"/>
    <lineage>
        <taxon>Archaea</taxon>
        <taxon>Methanobacteriati</taxon>
        <taxon>Methanobacteriota</taxon>
        <taxon>Stenosarchaea group</taxon>
        <taxon>Halobacteria</taxon>
        <taxon>Halobacteriales</taxon>
        <taxon>Halobacteriaceae</taxon>
        <taxon>Halocalculus</taxon>
    </lineage>
</organism>
<comment type="caution">
    <text evidence="1">The sequence shown here is derived from an EMBL/GenBank/DDBJ whole genome shotgun (WGS) entry which is preliminary data.</text>
</comment>
<dbReference type="AlphaFoldDB" id="A0A830FGY8"/>
<dbReference type="EMBL" id="BMPG01000010">
    <property type="protein sequence ID" value="GGL73507.1"/>
    <property type="molecule type" value="Genomic_DNA"/>
</dbReference>